<name>A0A1B8PVB7_MORLA</name>
<proteinExistence type="predicted"/>
<comment type="caution">
    <text evidence="1">The sequence shown here is derived from an EMBL/GenBank/DDBJ whole genome shotgun (WGS) entry which is preliminary data.</text>
</comment>
<protein>
    <submittedName>
        <fullName evidence="1">Uncharacterized protein</fullName>
    </submittedName>
</protein>
<gene>
    <name evidence="1" type="ORF">A9309_11935</name>
</gene>
<dbReference type="AlphaFoldDB" id="A0A1B8PVB7"/>
<sequence>MMNHVASAMVVCYVNDNKSDEICFVNDYDDDMSLYQDYQEITNALIDKMIAQDILMYHNPKQTWIDDEIWFWSLAVKSD</sequence>
<organism evidence="1 2">
    <name type="scientific">Moraxella lacunata</name>
    <dbReference type="NCBI Taxonomy" id="477"/>
    <lineage>
        <taxon>Bacteria</taxon>
        <taxon>Pseudomonadati</taxon>
        <taxon>Pseudomonadota</taxon>
        <taxon>Gammaproteobacteria</taxon>
        <taxon>Moraxellales</taxon>
        <taxon>Moraxellaceae</taxon>
        <taxon>Moraxella</taxon>
    </lineage>
</organism>
<dbReference type="Proteomes" id="UP000092607">
    <property type="component" value="Unassembled WGS sequence"/>
</dbReference>
<accession>A0A1B8PVB7</accession>
<evidence type="ECO:0000313" key="1">
    <source>
        <dbReference type="EMBL" id="OBX59114.1"/>
    </source>
</evidence>
<evidence type="ECO:0000313" key="2">
    <source>
        <dbReference type="Proteomes" id="UP000092607"/>
    </source>
</evidence>
<reference evidence="1 2" key="1">
    <citation type="submission" date="2016-06" db="EMBL/GenBank/DDBJ databases">
        <title>Draft genome of Moraxella lacunata CCUG 57757A.</title>
        <authorList>
            <person name="Salva-Serra F."/>
            <person name="Engstrom-Jakobsson H."/>
            <person name="Thorell K."/>
            <person name="Gonzales-Siles L."/>
            <person name="Karlsson R."/>
            <person name="Boulund F."/>
            <person name="Engstrand L."/>
            <person name="Kristiansson E."/>
            <person name="Moore E."/>
        </authorList>
    </citation>
    <scope>NUCLEOTIDE SEQUENCE [LARGE SCALE GENOMIC DNA]</scope>
    <source>
        <strain evidence="1 2">CCUG 57757A</strain>
    </source>
</reference>
<dbReference type="RefSeq" id="WP_065255931.1">
    <property type="nucleotide sequence ID" value="NZ_JARDJM010000040.1"/>
</dbReference>
<dbReference type="EMBL" id="LZMS01000118">
    <property type="protein sequence ID" value="OBX59114.1"/>
    <property type="molecule type" value="Genomic_DNA"/>
</dbReference>